<proteinExistence type="predicted"/>
<sequence>MPDTPPTPERTSTRQPNPPRNVEIELLERKESIRNELLKQALTKEQLQLSDSPVITKRGQQQIRTVDDQFAWKQSIEKKRQEKLIKKLSPDSLTVSDSVTKISVAKYPFTKFCSTKTCSRSIVKHAEKSVFHTTRICTRAPTICHSPAISKKNNLQTPLQLTDQDKHSSQTQLLPNQQSPALSSNPAAKSTTSLRQEPLSAQVSLSSDFVPDLHNTLDSPSPATSPTLHTPHTPTSSTPVPALSPPQRASSPSFTKERMLFDELESQLSTSRSTARLKSPSSRGIPPLATFKGLRLSQLSFEDRTNLCEMKKDKWRTHERARVKDIPDLPCISLRGLSEHR</sequence>
<comment type="caution">
    <text evidence="2">The sequence shown here is derived from an EMBL/GenBank/DDBJ whole genome shotgun (WGS) entry which is preliminary data.</text>
</comment>
<feature type="region of interest" description="Disordered" evidence="1">
    <location>
        <begin position="1"/>
        <end position="22"/>
    </location>
</feature>
<reference evidence="2 3" key="1">
    <citation type="journal article" date="2022" name="bioRxiv">
        <title>Genomics of Preaxostyla Flagellates Illuminates Evolutionary Transitions and the Path Towards Mitochondrial Loss.</title>
        <authorList>
            <person name="Novak L.V.F."/>
            <person name="Treitli S.C."/>
            <person name="Pyrih J."/>
            <person name="Halakuc P."/>
            <person name="Pipaliya S.V."/>
            <person name="Vacek V."/>
            <person name="Brzon O."/>
            <person name="Soukal P."/>
            <person name="Eme L."/>
            <person name="Dacks J.B."/>
            <person name="Karnkowska A."/>
            <person name="Elias M."/>
            <person name="Hampl V."/>
        </authorList>
    </citation>
    <scope>NUCLEOTIDE SEQUENCE [LARGE SCALE GENOMIC DNA]</scope>
    <source>
        <strain evidence="2">NAU3</strain>
        <tissue evidence="2">Gut</tissue>
    </source>
</reference>
<feature type="compositionally biased region" description="Polar residues" evidence="1">
    <location>
        <begin position="169"/>
        <end position="207"/>
    </location>
</feature>
<evidence type="ECO:0000313" key="2">
    <source>
        <dbReference type="EMBL" id="KAK2963164.1"/>
    </source>
</evidence>
<feature type="region of interest" description="Disordered" evidence="1">
    <location>
        <begin position="163"/>
        <end position="254"/>
    </location>
</feature>
<feature type="compositionally biased region" description="Low complexity" evidence="1">
    <location>
        <begin position="219"/>
        <end position="239"/>
    </location>
</feature>
<keyword evidence="3" id="KW-1185">Reference proteome</keyword>
<evidence type="ECO:0000313" key="3">
    <source>
        <dbReference type="Proteomes" id="UP001281761"/>
    </source>
</evidence>
<accession>A0ABQ9YHE5</accession>
<organism evidence="2 3">
    <name type="scientific">Blattamonas nauphoetae</name>
    <dbReference type="NCBI Taxonomy" id="2049346"/>
    <lineage>
        <taxon>Eukaryota</taxon>
        <taxon>Metamonada</taxon>
        <taxon>Preaxostyla</taxon>
        <taxon>Oxymonadida</taxon>
        <taxon>Blattamonas</taxon>
    </lineage>
</organism>
<protein>
    <submittedName>
        <fullName evidence="2">Uncharacterized protein</fullName>
    </submittedName>
</protein>
<dbReference type="Proteomes" id="UP001281761">
    <property type="component" value="Unassembled WGS sequence"/>
</dbReference>
<gene>
    <name evidence="2" type="ORF">BLNAU_1697</name>
</gene>
<feature type="compositionally biased region" description="Polar residues" evidence="1">
    <location>
        <begin position="266"/>
        <end position="282"/>
    </location>
</feature>
<feature type="region of interest" description="Disordered" evidence="1">
    <location>
        <begin position="266"/>
        <end position="286"/>
    </location>
</feature>
<name>A0ABQ9YHE5_9EUKA</name>
<evidence type="ECO:0000256" key="1">
    <source>
        <dbReference type="SAM" id="MobiDB-lite"/>
    </source>
</evidence>
<dbReference type="EMBL" id="JARBJD010000007">
    <property type="protein sequence ID" value="KAK2963164.1"/>
    <property type="molecule type" value="Genomic_DNA"/>
</dbReference>